<dbReference type="Proteomes" id="UP000289738">
    <property type="component" value="Chromosome B03"/>
</dbReference>
<keyword evidence="2" id="KW-1185">Reference proteome</keyword>
<sequence>MKHEHVMEVPKWLVLKRWTKDAKHDGEYVEKKYDDGDREFLVCHGALHSASHWLFFLGAQQFDLFTEAMKEIQELRAKLEYMFSKKASGKVDVTATKLRDPNVVRTKGAPRVPRQKALWRKCVACKVPGHTK</sequence>
<evidence type="ECO:0008006" key="3">
    <source>
        <dbReference type="Google" id="ProtNLM"/>
    </source>
</evidence>
<reference evidence="1 2" key="1">
    <citation type="submission" date="2019-01" db="EMBL/GenBank/DDBJ databases">
        <title>Sequencing of cultivated peanut Arachis hypogaea provides insights into genome evolution and oil improvement.</title>
        <authorList>
            <person name="Chen X."/>
        </authorList>
    </citation>
    <scope>NUCLEOTIDE SEQUENCE [LARGE SCALE GENOMIC DNA]</scope>
    <source>
        <strain evidence="2">cv. Fuhuasheng</strain>
        <tissue evidence="1">Leaves</tissue>
    </source>
</reference>
<comment type="caution">
    <text evidence="1">The sequence shown here is derived from an EMBL/GenBank/DDBJ whole genome shotgun (WGS) entry which is preliminary data.</text>
</comment>
<organism evidence="1 2">
    <name type="scientific">Arachis hypogaea</name>
    <name type="common">Peanut</name>
    <dbReference type="NCBI Taxonomy" id="3818"/>
    <lineage>
        <taxon>Eukaryota</taxon>
        <taxon>Viridiplantae</taxon>
        <taxon>Streptophyta</taxon>
        <taxon>Embryophyta</taxon>
        <taxon>Tracheophyta</taxon>
        <taxon>Spermatophyta</taxon>
        <taxon>Magnoliopsida</taxon>
        <taxon>eudicotyledons</taxon>
        <taxon>Gunneridae</taxon>
        <taxon>Pentapetalae</taxon>
        <taxon>rosids</taxon>
        <taxon>fabids</taxon>
        <taxon>Fabales</taxon>
        <taxon>Fabaceae</taxon>
        <taxon>Papilionoideae</taxon>
        <taxon>50 kb inversion clade</taxon>
        <taxon>dalbergioids sensu lato</taxon>
        <taxon>Dalbergieae</taxon>
        <taxon>Pterocarpus clade</taxon>
        <taxon>Arachis</taxon>
    </lineage>
</organism>
<dbReference type="AlphaFoldDB" id="A0A445A554"/>
<gene>
    <name evidence="1" type="ORF">Ahy_B03g066771</name>
</gene>
<protein>
    <recommendedName>
        <fullName evidence="3">Protein FAR1-RELATED SEQUENCE</fullName>
    </recommendedName>
</protein>
<name>A0A445A554_ARAHY</name>
<proteinExistence type="predicted"/>
<evidence type="ECO:0000313" key="1">
    <source>
        <dbReference type="EMBL" id="RYR21472.1"/>
    </source>
</evidence>
<dbReference type="EMBL" id="SDMP01000013">
    <property type="protein sequence ID" value="RYR21472.1"/>
    <property type="molecule type" value="Genomic_DNA"/>
</dbReference>
<evidence type="ECO:0000313" key="2">
    <source>
        <dbReference type="Proteomes" id="UP000289738"/>
    </source>
</evidence>
<accession>A0A445A554</accession>